<organism evidence="1 2">
    <name type="scientific">Microbacterium sorbitolivorans</name>
    <dbReference type="NCBI Taxonomy" id="1867410"/>
    <lineage>
        <taxon>Bacteria</taxon>
        <taxon>Bacillati</taxon>
        <taxon>Actinomycetota</taxon>
        <taxon>Actinomycetes</taxon>
        <taxon>Micrococcales</taxon>
        <taxon>Microbacteriaceae</taxon>
        <taxon>Microbacterium</taxon>
    </lineage>
</organism>
<dbReference type="AlphaFoldDB" id="A0A367Y5J1"/>
<protein>
    <recommendedName>
        <fullName evidence="3">ATP-dependent endonuclease</fullName>
    </recommendedName>
</protein>
<keyword evidence="2" id="KW-1185">Reference proteome</keyword>
<reference evidence="1 2" key="1">
    <citation type="submission" date="2018-07" db="EMBL/GenBank/DDBJ databases">
        <title>Microbacterium endoborsara sp. nov., a novel actinobacterium isolated from Borszczowia aralocaspica.</title>
        <authorList>
            <person name="An D."/>
        </authorList>
    </citation>
    <scope>NUCLEOTIDE SEQUENCE [LARGE SCALE GENOMIC DNA]</scope>
    <source>
        <strain evidence="1 2">C1.15228</strain>
    </source>
</reference>
<comment type="caution">
    <text evidence="1">The sequence shown here is derived from an EMBL/GenBank/DDBJ whole genome shotgun (WGS) entry which is preliminary data.</text>
</comment>
<proteinExistence type="predicted"/>
<gene>
    <name evidence="1" type="ORF">DTO57_00275</name>
</gene>
<dbReference type="EMBL" id="QORO01000001">
    <property type="protein sequence ID" value="RCK61134.1"/>
    <property type="molecule type" value="Genomic_DNA"/>
</dbReference>
<dbReference type="OrthoDB" id="5064096at2"/>
<evidence type="ECO:0008006" key="3">
    <source>
        <dbReference type="Google" id="ProtNLM"/>
    </source>
</evidence>
<sequence>MRVARIRIGRFRGYRHAALVVPENMVLAGEPQAGRTDIVEALRRVLDARSTRSRVNPLDVYRPADGDEESLTEVEVTLLDLGEDVETLLSENLETFDRATGEIATPSNAGDAVLGVRLCYRARYDLDTDTGEHWVDYPARSDPAAGVFKKASRIERESLPVQFVDSAPALQLRAEGVLRALLADADPGGLDSALTDLDSAVHAATGSFSETEVVTSVLDKVIDSGPQALFGIDDSADISFLADDGSMAALLRALQPAISMGAAGALPVRSQGSTLESVLSAAEAIAAARDAQSGVVIIGDDFGDRLDASSSEHMARLIHVTAGQAILTTRRPEVVRAFDPGELVRLTVSHGERRQHQLSAVTDKTGRVNRRLILEQLLAALSARTVVLLEGPLDVEGYGALASRLFRKTNEPHHSLPANGIRLVAPPGSDGGVTRLPAIAEIALELGFHVRAIVDNDKPGHEDPAVGVLAGMVEQLVVLPTRTAVEAALIRGVPGDQLRETVETLEDFGMPALPPDLGDDDIADHLIATKVIKKQGLGAAWAHALTRQPPIARSAIEAVCGDTLGRIDIPDLP</sequence>
<evidence type="ECO:0000313" key="1">
    <source>
        <dbReference type="EMBL" id="RCK61134.1"/>
    </source>
</evidence>
<name>A0A367Y5J1_9MICO</name>
<evidence type="ECO:0000313" key="2">
    <source>
        <dbReference type="Proteomes" id="UP000253508"/>
    </source>
</evidence>
<dbReference type="RefSeq" id="WP_114116244.1">
    <property type="nucleotide sequence ID" value="NZ_BMHU01000001.1"/>
</dbReference>
<accession>A0A367Y5J1</accession>
<dbReference type="Proteomes" id="UP000253508">
    <property type="component" value="Unassembled WGS sequence"/>
</dbReference>